<evidence type="ECO:0000256" key="7">
    <source>
        <dbReference type="ARBA" id="ARBA00022840"/>
    </source>
</evidence>
<dbReference type="SUPFAM" id="SSF55874">
    <property type="entry name" value="ATPase domain of HSP90 chaperone/DNA topoisomerase II/histidine kinase"/>
    <property type="match status" value="1"/>
</dbReference>
<sequence>MAAVDLETKLFWANIQYFAYCFSPITLLTLCMEFTGYDGLVKNKKIWWLLVIPTITIILVWTDELHGLIRHGIHMNHSGDLPVIAKKYGPMFFCSCCIFPFCEYYCLDAYYKSCACQEFSIQEASICIVLGIRPDFHTKYIVYFWHESSEDGIVIGRLAVIYDITHKKQSEKELLKQQWELAVTAKRERMAKDMHDNLSQVLGFINLQAQGIRQELLNEGVEVASEKLDELVNVTQEAHNEIREYIHNARSAAFMEIDFIAALKKEIMKFERQTGIEVKLEIPSEFTGEKLEPITRLNIINVIKEALNNAEKHAESDGASIWFSMSAQELSIIIEDYGKGFDSNLYEYHSHKKFGLNIMRERAAEIGAQLDIQSS</sequence>
<keyword evidence="3" id="KW-0597">Phosphoprotein</keyword>
<dbReference type="Gene3D" id="3.30.565.10">
    <property type="entry name" value="Histidine kinase-like ATPase, C-terminal domain"/>
    <property type="match status" value="1"/>
</dbReference>
<dbReference type="PANTHER" id="PTHR24421">
    <property type="entry name" value="NITRATE/NITRITE SENSOR PROTEIN NARX-RELATED"/>
    <property type="match status" value="1"/>
</dbReference>
<keyword evidence="7" id="KW-0067">ATP-binding</keyword>
<evidence type="ECO:0000256" key="9">
    <source>
        <dbReference type="SAM" id="Phobius"/>
    </source>
</evidence>
<keyword evidence="5" id="KW-0547">Nucleotide-binding</keyword>
<name>A0A1M6I2E2_9FIRM</name>
<evidence type="ECO:0000259" key="12">
    <source>
        <dbReference type="Pfam" id="PF16927"/>
    </source>
</evidence>
<dbReference type="STRING" id="1122184.SAMN02745176_03056"/>
<evidence type="ECO:0000313" key="13">
    <source>
        <dbReference type="EMBL" id="SHJ28605.1"/>
    </source>
</evidence>
<dbReference type="InterPro" id="IPR036890">
    <property type="entry name" value="HATPase_C_sf"/>
</dbReference>
<evidence type="ECO:0000256" key="8">
    <source>
        <dbReference type="ARBA" id="ARBA00023012"/>
    </source>
</evidence>
<keyword evidence="4" id="KW-0808">Transferase</keyword>
<comment type="catalytic activity">
    <reaction evidence="1">
        <text>ATP + protein L-histidine = ADP + protein N-phospho-L-histidine.</text>
        <dbReference type="EC" id="2.7.13.3"/>
    </reaction>
</comment>
<dbReference type="InterPro" id="IPR031621">
    <property type="entry name" value="HisKA_7TM"/>
</dbReference>
<dbReference type="Pfam" id="PF02518">
    <property type="entry name" value="HATPase_c"/>
    <property type="match status" value="1"/>
</dbReference>
<dbReference type="CDD" id="cd16917">
    <property type="entry name" value="HATPase_UhpB-NarQ-NarX-like"/>
    <property type="match status" value="1"/>
</dbReference>
<dbReference type="GO" id="GO:0005524">
    <property type="term" value="F:ATP binding"/>
    <property type="evidence" value="ECO:0007669"/>
    <property type="project" value="UniProtKB-KW"/>
</dbReference>
<dbReference type="GO" id="GO:0016020">
    <property type="term" value="C:membrane"/>
    <property type="evidence" value="ECO:0007669"/>
    <property type="project" value="InterPro"/>
</dbReference>
<keyword evidence="9" id="KW-0472">Membrane</keyword>
<dbReference type="EMBL" id="FQZS01000026">
    <property type="protein sequence ID" value="SHJ28605.1"/>
    <property type="molecule type" value="Genomic_DNA"/>
</dbReference>
<feature type="transmembrane region" description="Helical" evidence="9">
    <location>
        <begin position="15"/>
        <end position="34"/>
    </location>
</feature>
<evidence type="ECO:0000256" key="3">
    <source>
        <dbReference type="ARBA" id="ARBA00022553"/>
    </source>
</evidence>
<evidence type="ECO:0000256" key="2">
    <source>
        <dbReference type="ARBA" id="ARBA00012438"/>
    </source>
</evidence>
<evidence type="ECO:0000259" key="10">
    <source>
        <dbReference type="Pfam" id="PF02518"/>
    </source>
</evidence>
<feature type="domain" description="Histidine kinase N-terminal 7TM region" evidence="12">
    <location>
        <begin position="2"/>
        <end position="95"/>
    </location>
</feature>
<reference evidence="13 14" key="1">
    <citation type="submission" date="2016-11" db="EMBL/GenBank/DDBJ databases">
        <authorList>
            <person name="Jaros S."/>
            <person name="Januszkiewicz K."/>
            <person name="Wedrychowicz H."/>
        </authorList>
    </citation>
    <scope>NUCLEOTIDE SEQUENCE [LARGE SCALE GENOMIC DNA]</scope>
    <source>
        <strain evidence="13 14">DSM 19022</strain>
    </source>
</reference>
<feature type="domain" description="Histidine kinase/HSP90-like ATPase" evidence="10">
    <location>
        <begin position="299"/>
        <end position="374"/>
    </location>
</feature>
<keyword evidence="6 13" id="KW-0418">Kinase</keyword>
<dbReference type="AlphaFoldDB" id="A0A1M6I2E2"/>
<evidence type="ECO:0000259" key="11">
    <source>
        <dbReference type="Pfam" id="PF07730"/>
    </source>
</evidence>
<dbReference type="InterPro" id="IPR011712">
    <property type="entry name" value="Sig_transdc_His_kin_sub3_dim/P"/>
</dbReference>
<keyword evidence="14" id="KW-1185">Reference proteome</keyword>
<evidence type="ECO:0000256" key="5">
    <source>
        <dbReference type="ARBA" id="ARBA00022741"/>
    </source>
</evidence>
<dbReference type="InterPro" id="IPR050482">
    <property type="entry name" value="Sensor_HK_TwoCompSys"/>
</dbReference>
<feature type="transmembrane region" description="Helical" evidence="9">
    <location>
        <begin position="46"/>
        <end position="62"/>
    </location>
</feature>
<gene>
    <name evidence="13" type="ORF">SAMN02745176_03056</name>
</gene>
<dbReference type="GO" id="GO:0046983">
    <property type="term" value="F:protein dimerization activity"/>
    <property type="evidence" value="ECO:0007669"/>
    <property type="project" value="InterPro"/>
</dbReference>
<dbReference type="Pfam" id="PF16927">
    <property type="entry name" value="HisKA_7TM"/>
    <property type="match status" value="1"/>
</dbReference>
<evidence type="ECO:0000256" key="4">
    <source>
        <dbReference type="ARBA" id="ARBA00022679"/>
    </source>
</evidence>
<dbReference type="PANTHER" id="PTHR24421:SF10">
    <property type="entry name" value="NITRATE_NITRITE SENSOR PROTEIN NARQ"/>
    <property type="match status" value="1"/>
</dbReference>
<keyword evidence="8" id="KW-0902">Two-component regulatory system</keyword>
<proteinExistence type="predicted"/>
<dbReference type="Proteomes" id="UP000184442">
    <property type="component" value="Unassembled WGS sequence"/>
</dbReference>
<accession>A0A1M6I2E2</accession>
<evidence type="ECO:0000256" key="1">
    <source>
        <dbReference type="ARBA" id="ARBA00000085"/>
    </source>
</evidence>
<keyword evidence="9" id="KW-1133">Transmembrane helix</keyword>
<dbReference type="GO" id="GO:0000155">
    <property type="term" value="F:phosphorelay sensor kinase activity"/>
    <property type="evidence" value="ECO:0007669"/>
    <property type="project" value="InterPro"/>
</dbReference>
<feature type="domain" description="Signal transduction histidine kinase subgroup 3 dimerisation and phosphoacceptor" evidence="11">
    <location>
        <begin position="187"/>
        <end position="252"/>
    </location>
</feature>
<evidence type="ECO:0000256" key="6">
    <source>
        <dbReference type="ARBA" id="ARBA00022777"/>
    </source>
</evidence>
<keyword evidence="9" id="KW-0812">Transmembrane</keyword>
<protein>
    <recommendedName>
        <fullName evidence="2">histidine kinase</fullName>
        <ecNumber evidence="2">2.7.13.3</ecNumber>
    </recommendedName>
</protein>
<dbReference type="Pfam" id="PF07730">
    <property type="entry name" value="HisKA_3"/>
    <property type="match status" value="1"/>
</dbReference>
<organism evidence="13 14">
    <name type="scientific">Lutispora thermophila DSM 19022</name>
    <dbReference type="NCBI Taxonomy" id="1122184"/>
    <lineage>
        <taxon>Bacteria</taxon>
        <taxon>Bacillati</taxon>
        <taxon>Bacillota</taxon>
        <taxon>Clostridia</taxon>
        <taxon>Lutisporales</taxon>
        <taxon>Lutisporaceae</taxon>
        <taxon>Lutispora</taxon>
    </lineage>
</organism>
<evidence type="ECO:0000313" key="14">
    <source>
        <dbReference type="Proteomes" id="UP000184442"/>
    </source>
</evidence>
<dbReference type="Gene3D" id="1.20.5.1930">
    <property type="match status" value="1"/>
</dbReference>
<dbReference type="EC" id="2.7.13.3" evidence="2"/>
<dbReference type="InterPro" id="IPR003594">
    <property type="entry name" value="HATPase_dom"/>
</dbReference>